<evidence type="ECO:0000313" key="6">
    <source>
        <dbReference type="EMBL" id="KAK7237497.1"/>
    </source>
</evidence>
<comment type="subcellular location">
    <subcellularLocation>
        <location evidence="1">Plastid</location>
        <location evidence="1">Chloroplast</location>
    </subcellularLocation>
</comment>
<keyword evidence="3" id="KW-0150">Chloroplast</keyword>
<dbReference type="SUPFAM" id="SSF103511">
    <property type="entry name" value="Chlorophyll a-b binding protein"/>
    <property type="match status" value="1"/>
</dbReference>
<feature type="region of interest" description="Disordered" evidence="5">
    <location>
        <begin position="171"/>
        <end position="195"/>
    </location>
</feature>
<dbReference type="Proteomes" id="UP001363151">
    <property type="component" value="Unassembled WGS sequence"/>
</dbReference>
<evidence type="ECO:0000256" key="1">
    <source>
        <dbReference type="ARBA" id="ARBA00004229"/>
    </source>
</evidence>
<evidence type="ECO:0000256" key="3">
    <source>
        <dbReference type="ARBA" id="ARBA00022528"/>
    </source>
</evidence>
<dbReference type="Pfam" id="PF00504">
    <property type="entry name" value="Chloroa_b-bind"/>
    <property type="match status" value="1"/>
</dbReference>
<sequence length="195" mass="20753">MVAMVGCIAHNADVEFPGYLSLSQQLKFSDIPNGGQGIFKVPAAGIAQILLFTGLVEMAWWPASKYDGDYNVGFFGAKYGPEKKTQKLNAEMANGRLAMLGIIGNMFAEGRGGQGAVVAGRAALLGLEAHAKHICITPDGHVFCYTCSKHWKEVALDGRSTGSKWLKGASNPLLGSSPVAVALDPGRSRRRTSRD</sequence>
<evidence type="ECO:0000313" key="7">
    <source>
        <dbReference type="Proteomes" id="UP001363151"/>
    </source>
</evidence>
<keyword evidence="7" id="KW-1185">Reference proteome</keyword>
<dbReference type="Gene3D" id="1.10.3460.10">
    <property type="entry name" value="Chlorophyll a/b binding protein domain"/>
    <property type="match status" value="1"/>
</dbReference>
<organism evidence="6 7">
    <name type="scientific">Aureococcus anophagefferens</name>
    <name type="common">Harmful bloom alga</name>
    <dbReference type="NCBI Taxonomy" id="44056"/>
    <lineage>
        <taxon>Eukaryota</taxon>
        <taxon>Sar</taxon>
        <taxon>Stramenopiles</taxon>
        <taxon>Ochrophyta</taxon>
        <taxon>Pelagophyceae</taxon>
        <taxon>Pelagomonadales</taxon>
        <taxon>Pelagomonadaceae</taxon>
        <taxon>Aureococcus</taxon>
    </lineage>
</organism>
<reference evidence="6 7" key="1">
    <citation type="submission" date="2024-03" db="EMBL/GenBank/DDBJ databases">
        <title>Aureococcus anophagefferens CCMP1851 and Kratosvirus quantuckense: Draft genome of a second virus-susceptible host strain in the model system.</title>
        <authorList>
            <person name="Chase E."/>
            <person name="Truchon A.R."/>
            <person name="Schepens W."/>
            <person name="Wilhelm S.W."/>
        </authorList>
    </citation>
    <scope>NUCLEOTIDE SEQUENCE [LARGE SCALE GENOMIC DNA]</scope>
    <source>
        <strain evidence="6 7">CCMP1851</strain>
    </source>
</reference>
<dbReference type="EMBL" id="JBBJCI010000250">
    <property type="protein sequence ID" value="KAK7237497.1"/>
    <property type="molecule type" value="Genomic_DNA"/>
</dbReference>
<protein>
    <submittedName>
        <fullName evidence="6">Chlorophyll A-B binding protein</fullName>
    </submittedName>
</protein>
<dbReference type="InterPro" id="IPR022796">
    <property type="entry name" value="Chloroa_b-bind"/>
</dbReference>
<comment type="caution">
    <text evidence="6">The sequence shown here is derived from an EMBL/GenBank/DDBJ whole genome shotgun (WGS) entry which is preliminary data.</text>
</comment>
<gene>
    <name evidence="6" type="ORF">SO694_00094011</name>
</gene>
<evidence type="ECO:0000256" key="2">
    <source>
        <dbReference type="ARBA" id="ARBA00005933"/>
    </source>
</evidence>
<accession>A0ABR1FSJ5</accession>
<keyword evidence="4" id="KW-0934">Plastid</keyword>
<comment type="similarity">
    <text evidence="2">Belongs to the fucoxanthin chlorophyll protein family.</text>
</comment>
<proteinExistence type="inferred from homology"/>
<evidence type="ECO:0000256" key="5">
    <source>
        <dbReference type="SAM" id="MobiDB-lite"/>
    </source>
</evidence>
<evidence type="ECO:0000256" key="4">
    <source>
        <dbReference type="ARBA" id="ARBA00022640"/>
    </source>
</evidence>
<name>A0ABR1FSJ5_AURAN</name>